<dbReference type="GO" id="GO:0042626">
    <property type="term" value="F:ATPase-coupled transmembrane transporter activity"/>
    <property type="evidence" value="ECO:0007669"/>
    <property type="project" value="TreeGrafter"/>
</dbReference>
<dbReference type="PANTHER" id="PTHR24223:SF441">
    <property type="match status" value="1"/>
</dbReference>
<dbReference type="Gene3D" id="3.40.50.300">
    <property type="entry name" value="P-loop containing nucleotide triphosphate hydrolases"/>
    <property type="match status" value="1"/>
</dbReference>
<evidence type="ECO:0000313" key="5">
    <source>
        <dbReference type="Proteomes" id="UP000663828"/>
    </source>
</evidence>
<evidence type="ECO:0000313" key="4">
    <source>
        <dbReference type="EMBL" id="CAF1690481.1"/>
    </source>
</evidence>
<feature type="non-terminal residue" evidence="4">
    <location>
        <position position="1"/>
    </location>
</feature>
<comment type="caution">
    <text evidence="4">The sequence shown here is derived from an EMBL/GenBank/DDBJ whole genome shotgun (WGS) entry which is preliminary data.</text>
</comment>
<gene>
    <name evidence="4" type="ORF">XAT740_LOCUS63761</name>
</gene>
<evidence type="ECO:0000256" key="2">
    <source>
        <dbReference type="ARBA" id="ARBA00022840"/>
    </source>
</evidence>
<dbReference type="SUPFAM" id="SSF52540">
    <property type="entry name" value="P-loop containing nucleoside triphosphate hydrolases"/>
    <property type="match status" value="1"/>
</dbReference>
<dbReference type="Pfam" id="PF00005">
    <property type="entry name" value="ABC_tran"/>
    <property type="match status" value="1"/>
</dbReference>
<dbReference type="GO" id="GO:0005524">
    <property type="term" value="F:ATP binding"/>
    <property type="evidence" value="ECO:0007669"/>
    <property type="project" value="UniProtKB-KW"/>
</dbReference>
<dbReference type="EMBL" id="CAJNOR010020391">
    <property type="protein sequence ID" value="CAF1690481.1"/>
    <property type="molecule type" value="Genomic_DNA"/>
</dbReference>
<proteinExistence type="predicted"/>
<keyword evidence="1" id="KW-0547">Nucleotide-binding</keyword>
<protein>
    <recommendedName>
        <fullName evidence="3">ABC transporter domain-containing protein</fullName>
    </recommendedName>
</protein>
<name>A0A816HPN8_ADIRI</name>
<dbReference type="InterPro" id="IPR027417">
    <property type="entry name" value="P-loop_NTPase"/>
</dbReference>
<keyword evidence="2" id="KW-0067">ATP-binding</keyword>
<dbReference type="Proteomes" id="UP000663828">
    <property type="component" value="Unassembled WGS sequence"/>
</dbReference>
<dbReference type="GO" id="GO:0016020">
    <property type="term" value="C:membrane"/>
    <property type="evidence" value="ECO:0007669"/>
    <property type="project" value="TreeGrafter"/>
</dbReference>
<reference evidence="4" key="1">
    <citation type="submission" date="2021-02" db="EMBL/GenBank/DDBJ databases">
        <authorList>
            <person name="Nowell W R."/>
        </authorList>
    </citation>
    <scope>NUCLEOTIDE SEQUENCE</scope>
</reference>
<accession>A0A816HPN8</accession>
<evidence type="ECO:0000259" key="3">
    <source>
        <dbReference type="Pfam" id="PF00005"/>
    </source>
</evidence>
<dbReference type="InterPro" id="IPR003439">
    <property type="entry name" value="ABC_transporter-like_ATP-bd"/>
</dbReference>
<feature type="non-terminal residue" evidence="4">
    <location>
        <position position="134"/>
    </location>
</feature>
<sequence>SRISIIPQDPILFLGTVRSNLDPLGIYQDQQLWNVLEEVQLKNFIIQQMSDGLQSEIQENGGNLSVGQKQLICLARAILKQTKIIVIDEATANVDHVTDELIQRTIREKFQQSTVLTVAHRLRTIIDNQRILVL</sequence>
<organism evidence="4 5">
    <name type="scientific">Adineta ricciae</name>
    <name type="common">Rotifer</name>
    <dbReference type="NCBI Taxonomy" id="249248"/>
    <lineage>
        <taxon>Eukaryota</taxon>
        <taxon>Metazoa</taxon>
        <taxon>Spiralia</taxon>
        <taxon>Gnathifera</taxon>
        <taxon>Rotifera</taxon>
        <taxon>Eurotatoria</taxon>
        <taxon>Bdelloidea</taxon>
        <taxon>Adinetida</taxon>
        <taxon>Adinetidae</taxon>
        <taxon>Adineta</taxon>
    </lineage>
</organism>
<feature type="domain" description="ABC transporter" evidence="3">
    <location>
        <begin position="2"/>
        <end position="92"/>
    </location>
</feature>
<dbReference type="AlphaFoldDB" id="A0A816HPN8"/>
<keyword evidence="5" id="KW-1185">Reference proteome</keyword>
<evidence type="ECO:0000256" key="1">
    <source>
        <dbReference type="ARBA" id="ARBA00022741"/>
    </source>
</evidence>
<dbReference type="GO" id="GO:0016887">
    <property type="term" value="F:ATP hydrolysis activity"/>
    <property type="evidence" value="ECO:0007669"/>
    <property type="project" value="InterPro"/>
</dbReference>
<dbReference type="PANTHER" id="PTHR24223">
    <property type="entry name" value="ATP-BINDING CASSETTE SUB-FAMILY C"/>
    <property type="match status" value="1"/>
</dbReference>
<dbReference type="InterPro" id="IPR050173">
    <property type="entry name" value="ABC_transporter_C-like"/>
</dbReference>